<evidence type="ECO:0000313" key="2">
    <source>
        <dbReference type="Proteomes" id="UP001163046"/>
    </source>
</evidence>
<comment type="caution">
    <text evidence="1">The sequence shown here is derived from an EMBL/GenBank/DDBJ whole genome shotgun (WGS) entry which is preliminary data.</text>
</comment>
<organism evidence="1 2">
    <name type="scientific">Desmophyllum pertusum</name>
    <dbReference type="NCBI Taxonomy" id="174260"/>
    <lineage>
        <taxon>Eukaryota</taxon>
        <taxon>Metazoa</taxon>
        <taxon>Cnidaria</taxon>
        <taxon>Anthozoa</taxon>
        <taxon>Hexacorallia</taxon>
        <taxon>Scleractinia</taxon>
        <taxon>Caryophylliina</taxon>
        <taxon>Caryophylliidae</taxon>
        <taxon>Desmophyllum</taxon>
    </lineage>
</organism>
<protein>
    <submittedName>
        <fullName evidence="1">Uncharacterized protein</fullName>
    </submittedName>
</protein>
<sequence>MQREKLNNRGQYLSFRDPEWWIQSDNTRWRNPYARWGNEHGTSLYEERYIRPEFVVSVDTSSPKIRRVLEDGLNMAEDMMREKASFAIEFNFNPMILRWWKTQESDDTTRWNVFQMTATVGANFVITNCSAVNHFLRLSPRLVRLLALLPFVCCSIQDLA</sequence>
<gene>
    <name evidence="1" type="ORF">OS493_000192</name>
</gene>
<evidence type="ECO:0000313" key="1">
    <source>
        <dbReference type="EMBL" id="KAJ7394383.1"/>
    </source>
</evidence>
<dbReference type="AlphaFoldDB" id="A0A9X0A6P1"/>
<dbReference type="OrthoDB" id="5945807at2759"/>
<reference evidence="1" key="1">
    <citation type="submission" date="2023-01" db="EMBL/GenBank/DDBJ databases">
        <title>Genome assembly of the deep-sea coral Lophelia pertusa.</title>
        <authorList>
            <person name="Herrera S."/>
            <person name="Cordes E."/>
        </authorList>
    </citation>
    <scope>NUCLEOTIDE SEQUENCE</scope>
    <source>
        <strain evidence="1">USNM1676648</strain>
        <tissue evidence="1">Polyp</tissue>
    </source>
</reference>
<proteinExistence type="predicted"/>
<keyword evidence="2" id="KW-1185">Reference proteome</keyword>
<dbReference type="EMBL" id="MU825396">
    <property type="protein sequence ID" value="KAJ7394383.1"/>
    <property type="molecule type" value="Genomic_DNA"/>
</dbReference>
<accession>A0A9X0A6P1</accession>
<name>A0A9X0A6P1_9CNID</name>
<dbReference type="Proteomes" id="UP001163046">
    <property type="component" value="Unassembled WGS sequence"/>
</dbReference>